<proteinExistence type="predicted"/>
<gene>
    <name evidence="2" type="ORF">AB1Y20_017341</name>
</gene>
<organism evidence="2 3">
    <name type="scientific">Prymnesium parvum</name>
    <name type="common">Toxic golden alga</name>
    <dbReference type="NCBI Taxonomy" id="97485"/>
    <lineage>
        <taxon>Eukaryota</taxon>
        <taxon>Haptista</taxon>
        <taxon>Haptophyta</taxon>
        <taxon>Prymnesiophyceae</taxon>
        <taxon>Prymnesiales</taxon>
        <taxon>Prymnesiaceae</taxon>
        <taxon>Prymnesium</taxon>
    </lineage>
</organism>
<dbReference type="Proteomes" id="UP001515480">
    <property type="component" value="Unassembled WGS sequence"/>
</dbReference>
<keyword evidence="3" id="KW-1185">Reference proteome</keyword>
<evidence type="ECO:0000256" key="1">
    <source>
        <dbReference type="SAM" id="SignalP"/>
    </source>
</evidence>
<feature type="chain" id="PRO_5044279145" evidence="1">
    <location>
        <begin position="16"/>
        <end position="257"/>
    </location>
</feature>
<keyword evidence="1" id="KW-0732">Signal</keyword>
<sequence>MAVLLALLAQQPIAALHLSTTTPKSSTPDHTLSPATLSSRRSLLLRPTGCLAALAAFRLRCALASNLPADNGAAGAGRGELRALVPIARAARALSRASSYVLPATGDSRAAIGSPELRAASAALEGVPAEERAFKRLFDEYSVGVSYKQQYMDKNAFLVYYSRGFDGPGRGSIEAESEQEALQKAQFGARNEAWIAVDDFRSEVTFLLSNGIKEDEDLSELREAARRANAAFAAYLDLAPAADVAAAMKIAETSDGS</sequence>
<evidence type="ECO:0000313" key="3">
    <source>
        <dbReference type="Proteomes" id="UP001515480"/>
    </source>
</evidence>
<feature type="signal peptide" evidence="1">
    <location>
        <begin position="1"/>
        <end position="15"/>
    </location>
</feature>
<dbReference type="AlphaFoldDB" id="A0AB34JLB9"/>
<name>A0AB34JLB9_PRYPA</name>
<protein>
    <submittedName>
        <fullName evidence="2">Uncharacterized protein</fullName>
    </submittedName>
</protein>
<reference evidence="2 3" key="1">
    <citation type="journal article" date="2024" name="Science">
        <title>Giant polyketide synthase enzymes in the biosynthesis of giant marine polyether toxins.</title>
        <authorList>
            <person name="Fallon T.R."/>
            <person name="Shende V.V."/>
            <person name="Wierzbicki I.H."/>
            <person name="Pendleton A.L."/>
            <person name="Watervoot N.F."/>
            <person name="Auber R.P."/>
            <person name="Gonzalez D.J."/>
            <person name="Wisecaver J.H."/>
            <person name="Moore B.S."/>
        </authorList>
    </citation>
    <scope>NUCLEOTIDE SEQUENCE [LARGE SCALE GENOMIC DNA]</scope>
    <source>
        <strain evidence="2 3">12B1</strain>
    </source>
</reference>
<comment type="caution">
    <text evidence="2">The sequence shown here is derived from an EMBL/GenBank/DDBJ whole genome shotgun (WGS) entry which is preliminary data.</text>
</comment>
<dbReference type="EMBL" id="JBGBPQ010000006">
    <property type="protein sequence ID" value="KAL1522349.1"/>
    <property type="molecule type" value="Genomic_DNA"/>
</dbReference>
<evidence type="ECO:0000313" key="2">
    <source>
        <dbReference type="EMBL" id="KAL1522349.1"/>
    </source>
</evidence>
<accession>A0AB34JLB9</accession>